<keyword evidence="4" id="KW-0456">Lyase</keyword>
<sequence>MRLTEDDLAAVDRRLAASDAQRVATYPGDRSDRQPVHTVYVPADRFVAQGGPELPAAWGAEATAVLARHAPRADDLARACDLDVEEVREVWGAVVAKLETEPVEDLRVDLEDGYGTRSDADEDTDALAAGRALGAAVAAGTCPPFVGIRFKSLEGSTRRRGLRSLDLVLGEVLAAGDLPAGWVVTLPKVTSVDQVEAMVDVCGRLEAAYGLAEGRLRFEVQVETPQAVLLADGTAGVARMVHAASGRCTGLHFGTYDYSAALGISGGQQALDHPVADHAKQVMQLAAAGTGVRVSDGSTNVVPVGDAHAVHAAWALHARLVRRALERGLYQGWDLHPAQLPTRFVATYLFFRSGLERTGDRLRAYLARDEGGVLDEPATAQALAAFLLRGVHCGAVSEAEVIDLTGTDLATVSSLAARRVG</sequence>
<dbReference type="InterPro" id="IPR015813">
    <property type="entry name" value="Pyrv/PenolPyrv_kinase-like_dom"/>
</dbReference>
<organism evidence="4 5">
    <name type="scientific">Microlunatus spumicola</name>
    <dbReference type="NCBI Taxonomy" id="81499"/>
    <lineage>
        <taxon>Bacteria</taxon>
        <taxon>Bacillati</taxon>
        <taxon>Actinomycetota</taxon>
        <taxon>Actinomycetes</taxon>
        <taxon>Propionibacteriales</taxon>
        <taxon>Propionibacteriaceae</taxon>
        <taxon>Microlunatus</taxon>
    </lineage>
</organism>
<evidence type="ECO:0000313" key="4">
    <source>
        <dbReference type="EMBL" id="GAA3563468.1"/>
    </source>
</evidence>
<accession>A0ABP6X949</accession>
<dbReference type="RefSeq" id="WP_204910905.1">
    <property type="nucleotide sequence ID" value="NZ_BAAAYR010000002.1"/>
</dbReference>
<dbReference type="Proteomes" id="UP001500767">
    <property type="component" value="Unassembled WGS sequence"/>
</dbReference>
<dbReference type="PANTHER" id="PTHR32308">
    <property type="entry name" value="LYASE BETA SUBUNIT, PUTATIVE (AFU_ORTHOLOGUE AFUA_4G13030)-RELATED"/>
    <property type="match status" value="1"/>
</dbReference>
<comment type="caution">
    <text evidence="4">The sequence shown here is derived from an EMBL/GenBank/DDBJ whole genome shotgun (WGS) entry which is preliminary data.</text>
</comment>
<dbReference type="Gene3D" id="3.20.20.60">
    <property type="entry name" value="Phosphoenolpyruvate-binding domains"/>
    <property type="match status" value="1"/>
</dbReference>
<name>A0ABP6X949_9ACTN</name>
<keyword evidence="5" id="KW-1185">Reference proteome</keyword>
<dbReference type="PANTHER" id="PTHR32308:SF10">
    <property type="entry name" value="CITRATE LYASE SUBUNIT BETA"/>
    <property type="match status" value="1"/>
</dbReference>
<dbReference type="InterPro" id="IPR040442">
    <property type="entry name" value="Pyrv_kinase-like_dom_sf"/>
</dbReference>
<comment type="cofactor">
    <cofactor evidence="1">
        <name>Mg(2+)</name>
        <dbReference type="ChEBI" id="CHEBI:18420"/>
    </cofactor>
</comment>
<dbReference type="GO" id="GO:0016829">
    <property type="term" value="F:lyase activity"/>
    <property type="evidence" value="ECO:0007669"/>
    <property type="project" value="UniProtKB-KW"/>
</dbReference>
<reference evidence="5" key="1">
    <citation type="journal article" date="2019" name="Int. J. Syst. Evol. Microbiol.">
        <title>The Global Catalogue of Microorganisms (GCM) 10K type strain sequencing project: providing services to taxonomists for standard genome sequencing and annotation.</title>
        <authorList>
            <consortium name="The Broad Institute Genomics Platform"/>
            <consortium name="The Broad Institute Genome Sequencing Center for Infectious Disease"/>
            <person name="Wu L."/>
            <person name="Ma J."/>
        </authorList>
    </citation>
    <scope>NUCLEOTIDE SEQUENCE [LARGE SCALE GENOMIC DNA]</scope>
    <source>
        <strain evidence="5">JCM 16540</strain>
    </source>
</reference>
<proteinExistence type="predicted"/>
<evidence type="ECO:0000256" key="2">
    <source>
        <dbReference type="ARBA" id="ARBA00022723"/>
    </source>
</evidence>
<dbReference type="SUPFAM" id="SSF51621">
    <property type="entry name" value="Phosphoenolpyruvate/pyruvate domain"/>
    <property type="match status" value="1"/>
</dbReference>
<dbReference type="Pfam" id="PF22484">
    <property type="entry name" value="DUF6986"/>
    <property type="match status" value="1"/>
</dbReference>
<dbReference type="EMBL" id="BAAAYR010000002">
    <property type="protein sequence ID" value="GAA3563468.1"/>
    <property type="molecule type" value="Genomic_DNA"/>
</dbReference>
<keyword evidence="3" id="KW-0460">Magnesium</keyword>
<dbReference type="InterPro" id="IPR054255">
    <property type="entry name" value="DUF6986"/>
</dbReference>
<evidence type="ECO:0000256" key="1">
    <source>
        <dbReference type="ARBA" id="ARBA00001946"/>
    </source>
</evidence>
<keyword evidence="2" id="KW-0479">Metal-binding</keyword>
<evidence type="ECO:0000256" key="3">
    <source>
        <dbReference type="ARBA" id="ARBA00022842"/>
    </source>
</evidence>
<gene>
    <name evidence="4" type="ORF">GCM10022197_18780</name>
</gene>
<protein>
    <submittedName>
        <fullName evidence="4">Aldolase/citrate lyase family protein</fullName>
    </submittedName>
</protein>
<evidence type="ECO:0000313" key="5">
    <source>
        <dbReference type="Proteomes" id="UP001500767"/>
    </source>
</evidence>